<dbReference type="AlphaFoldDB" id="R0CKC7"/>
<protein>
    <submittedName>
        <fullName evidence="1">Uncharacterized protein</fullName>
    </submittedName>
</protein>
<evidence type="ECO:0000313" key="2">
    <source>
        <dbReference type="Proteomes" id="UP000013180"/>
    </source>
</evidence>
<name>R0CKC7_9FIRM</name>
<proteinExistence type="predicted"/>
<sequence length="158" mass="17667">MFGKKRTNVDKVILITKCAAGINEMVDHPVSVQLDSENLTILMALPKMKCELELERVNNIEIQVDVSKEYRDKLSVAGLLTGQALFGTAGAILMGKKTVEKKITHNFLVVTYDDDKLLIFNNDGKSMGTAQKLVDLWKSFSPDVQYSIDDKGFKEIKL</sequence>
<comment type="caution">
    <text evidence="1">The sequence shown here is derived from an EMBL/GenBank/DDBJ whole genome shotgun (WGS) entry which is preliminary data.</text>
</comment>
<organism evidence="1 2">
    <name type="scientific">[Clostridium] clostridioforme 90A6</name>
    <dbReference type="NCBI Taxonomy" id="999406"/>
    <lineage>
        <taxon>Bacteria</taxon>
        <taxon>Bacillati</taxon>
        <taxon>Bacillota</taxon>
        <taxon>Clostridia</taxon>
        <taxon>Lachnospirales</taxon>
        <taxon>Lachnospiraceae</taxon>
        <taxon>Enterocloster</taxon>
    </lineage>
</organism>
<gene>
    <name evidence="1" type="ORF">HMPREF1083_05702</name>
</gene>
<reference evidence="1" key="1">
    <citation type="submission" date="2013-01" db="EMBL/GenBank/DDBJ databases">
        <title>The Genome Sequence of Clostridium clostridioforme 90A6.</title>
        <authorList>
            <consortium name="The Broad Institute Genome Sequencing Platform"/>
            <person name="Earl A."/>
            <person name="Ward D."/>
            <person name="Feldgarden M."/>
            <person name="Gevers D."/>
            <person name="Courvalin P."/>
            <person name="Lambert T."/>
            <person name="Walker B."/>
            <person name="Young S.K."/>
            <person name="Zeng Q."/>
            <person name="Gargeya S."/>
            <person name="Fitzgerald M."/>
            <person name="Haas B."/>
            <person name="Abouelleil A."/>
            <person name="Alvarado L."/>
            <person name="Arachchi H.M."/>
            <person name="Berlin A.M."/>
            <person name="Chapman S.B."/>
            <person name="Dewar J."/>
            <person name="Goldberg J."/>
            <person name="Griggs A."/>
            <person name="Gujja S."/>
            <person name="Hansen M."/>
            <person name="Howarth C."/>
            <person name="Imamovic A."/>
            <person name="Larimer J."/>
            <person name="McCowan C."/>
            <person name="Murphy C."/>
            <person name="Neiman D."/>
            <person name="Pearson M."/>
            <person name="Priest M."/>
            <person name="Roberts A."/>
            <person name="Saif S."/>
            <person name="Shea T."/>
            <person name="Sisk P."/>
            <person name="Sykes S."/>
            <person name="Wortman J."/>
            <person name="Nusbaum C."/>
            <person name="Birren B."/>
        </authorList>
    </citation>
    <scope>NUCLEOTIDE SEQUENCE [LARGE SCALE GENOMIC DNA]</scope>
    <source>
        <strain evidence="1">90A6</strain>
    </source>
</reference>
<dbReference type="RefSeq" id="WP_002585302.1">
    <property type="nucleotide sequence ID" value="NZ_KB851032.1"/>
</dbReference>
<accession>R0CKC7</accession>
<dbReference type="Proteomes" id="UP000013180">
    <property type="component" value="Unassembled WGS sequence"/>
</dbReference>
<keyword evidence="2" id="KW-1185">Reference proteome</keyword>
<dbReference type="EMBL" id="AGYL01000068">
    <property type="protein sequence ID" value="ENZ57674.1"/>
    <property type="molecule type" value="Genomic_DNA"/>
</dbReference>
<evidence type="ECO:0000313" key="1">
    <source>
        <dbReference type="EMBL" id="ENZ57674.1"/>
    </source>
</evidence>
<dbReference type="HOGENOM" id="CLU_1666353_0_0_9"/>